<comment type="caution">
    <text evidence="1">The sequence shown here is derived from an EMBL/GenBank/DDBJ whole genome shotgun (WGS) entry which is preliminary data.</text>
</comment>
<reference evidence="1 2" key="1">
    <citation type="journal article" date="2019" name="Sci. Rep.">
        <title>Orb-weaving spider Araneus ventricosus genome elucidates the spidroin gene catalogue.</title>
        <authorList>
            <person name="Kono N."/>
            <person name="Nakamura H."/>
            <person name="Ohtoshi R."/>
            <person name="Moran D.A.P."/>
            <person name="Shinohara A."/>
            <person name="Yoshida Y."/>
            <person name="Fujiwara M."/>
            <person name="Mori M."/>
            <person name="Tomita M."/>
            <person name="Arakawa K."/>
        </authorList>
    </citation>
    <scope>NUCLEOTIDE SEQUENCE [LARGE SCALE GENOMIC DNA]</scope>
</reference>
<evidence type="ECO:0000313" key="1">
    <source>
        <dbReference type="EMBL" id="GBL78832.1"/>
    </source>
</evidence>
<evidence type="ECO:0008006" key="3">
    <source>
        <dbReference type="Google" id="ProtNLM"/>
    </source>
</evidence>
<protein>
    <recommendedName>
        <fullName evidence="3">Integrase catalytic domain-containing protein</fullName>
    </recommendedName>
</protein>
<dbReference type="Gene3D" id="3.30.420.10">
    <property type="entry name" value="Ribonuclease H-like superfamily/Ribonuclease H"/>
    <property type="match status" value="1"/>
</dbReference>
<evidence type="ECO:0000313" key="2">
    <source>
        <dbReference type="Proteomes" id="UP000499080"/>
    </source>
</evidence>
<dbReference type="Proteomes" id="UP000499080">
    <property type="component" value="Unassembled WGS sequence"/>
</dbReference>
<dbReference type="AlphaFoldDB" id="A0A4Y2AG55"/>
<keyword evidence="2" id="KW-1185">Reference proteome</keyword>
<accession>A0A4Y2AG55</accession>
<sequence length="139" mass="15359">MPSTLVAKPALSGQVEKVDPIDSIDPLRSKVNKCVLWIVDQHTRWDEATPLTSLKDKVTCEVSLSSISKTGKTNIITSDNKTNFKTNLTKKGSGGCKTNEICFGSKTRKNHSVSQIGIIQQSLGSRYCCTNYVKRHFII</sequence>
<dbReference type="GO" id="GO:0003676">
    <property type="term" value="F:nucleic acid binding"/>
    <property type="evidence" value="ECO:0007669"/>
    <property type="project" value="InterPro"/>
</dbReference>
<dbReference type="InterPro" id="IPR012337">
    <property type="entry name" value="RNaseH-like_sf"/>
</dbReference>
<organism evidence="1 2">
    <name type="scientific">Araneus ventricosus</name>
    <name type="common">Orbweaver spider</name>
    <name type="synonym">Epeira ventricosa</name>
    <dbReference type="NCBI Taxonomy" id="182803"/>
    <lineage>
        <taxon>Eukaryota</taxon>
        <taxon>Metazoa</taxon>
        <taxon>Ecdysozoa</taxon>
        <taxon>Arthropoda</taxon>
        <taxon>Chelicerata</taxon>
        <taxon>Arachnida</taxon>
        <taxon>Araneae</taxon>
        <taxon>Araneomorphae</taxon>
        <taxon>Entelegynae</taxon>
        <taxon>Araneoidea</taxon>
        <taxon>Araneidae</taxon>
        <taxon>Araneus</taxon>
    </lineage>
</organism>
<dbReference type="SUPFAM" id="SSF53098">
    <property type="entry name" value="Ribonuclease H-like"/>
    <property type="match status" value="1"/>
</dbReference>
<gene>
    <name evidence="1" type="ORF">AVEN_48827_1</name>
</gene>
<name>A0A4Y2AG55_ARAVE</name>
<proteinExistence type="predicted"/>
<dbReference type="InterPro" id="IPR036397">
    <property type="entry name" value="RNaseH_sf"/>
</dbReference>
<dbReference type="EMBL" id="BGPR01000017">
    <property type="protein sequence ID" value="GBL78832.1"/>
    <property type="molecule type" value="Genomic_DNA"/>
</dbReference>